<gene>
    <name evidence="1" type="ORF">ALOHA_HF400048F7ctg1g18</name>
</gene>
<evidence type="ECO:0000313" key="1">
    <source>
        <dbReference type="EMBL" id="ABZ05851.1"/>
    </source>
</evidence>
<proteinExistence type="predicted"/>
<dbReference type="EMBL" id="EU016559">
    <property type="protein sequence ID" value="ABZ05851.1"/>
    <property type="molecule type" value="Genomic_DNA"/>
</dbReference>
<dbReference type="AlphaFoldDB" id="B3SZU3"/>
<organism evidence="1">
    <name type="scientific">uncultured marine microorganism HF4000_48F7</name>
    <dbReference type="NCBI Taxonomy" id="455500"/>
    <lineage>
        <taxon>unclassified sequences</taxon>
        <taxon>environmental samples</taxon>
    </lineage>
</organism>
<sequence length="208" mass="22587">MSAFAVFAAITAGSTLLNMYGQAKSNAQQVTNLRAQASEYRASAAENLAFAREQAGLYMQTGAENARAIEFRGAELLMQEQIAGQRRIGSIRARAGASGASINVGTPANVQIAQAFANDYNQRMIDYNTRYEAARTRLEAKNKAKMELRRGQLAYTQLMRRAALADQGAGQVAGARDLQLFSTLLGGGADFGQLYYRFNQLDDTPTEP</sequence>
<accession>B3SZU3</accession>
<protein>
    <submittedName>
        <fullName evidence="1">Uncharacterized protein</fullName>
    </submittedName>
</protein>
<reference evidence="1" key="1">
    <citation type="journal article" date="2008" name="ISME J.">
        <title>Genomic patterns of recombination, clonal divergence and environment in marine microbial populations.</title>
        <authorList>
            <person name="Konstantinidis K.T."/>
            <person name="Delong E.F."/>
        </authorList>
    </citation>
    <scope>NUCLEOTIDE SEQUENCE</scope>
</reference>
<name>B3SZU3_9ZZZZ</name>